<organism evidence="1 2">
    <name type="scientific">Paramecium sonneborni</name>
    <dbReference type="NCBI Taxonomy" id="65129"/>
    <lineage>
        <taxon>Eukaryota</taxon>
        <taxon>Sar</taxon>
        <taxon>Alveolata</taxon>
        <taxon>Ciliophora</taxon>
        <taxon>Intramacronucleata</taxon>
        <taxon>Oligohymenophorea</taxon>
        <taxon>Peniculida</taxon>
        <taxon>Parameciidae</taxon>
        <taxon>Paramecium</taxon>
    </lineage>
</organism>
<dbReference type="AlphaFoldDB" id="A0A8S1RUY6"/>
<name>A0A8S1RUY6_9CILI</name>
<comment type="caution">
    <text evidence="1">The sequence shown here is derived from an EMBL/GenBank/DDBJ whole genome shotgun (WGS) entry which is preliminary data.</text>
</comment>
<protein>
    <recommendedName>
        <fullName evidence="3">MORN repeat protein</fullName>
    </recommendedName>
</protein>
<reference evidence="1" key="1">
    <citation type="submission" date="2021-01" db="EMBL/GenBank/DDBJ databases">
        <authorList>
            <consortium name="Genoscope - CEA"/>
            <person name="William W."/>
        </authorList>
    </citation>
    <scope>NUCLEOTIDE SEQUENCE</scope>
</reference>
<evidence type="ECO:0000313" key="2">
    <source>
        <dbReference type="Proteomes" id="UP000692954"/>
    </source>
</evidence>
<dbReference type="PANTHER" id="PTHR33706:SF1">
    <property type="entry name" value="TPR REPEAT PROTEIN"/>
    <property type="match status" value="1"/>
</dbReference>
<dbReference type="Proteomes" id="UP000692954">
    <property type="component" value="Unassembled WGS sequence"/>
</dbReference>
<dbReference type="EMBL" id="CAJJDN010000424">
    <property type="protein sequence ID" value="CAD8131250.1"/>
    <property type="molecule type" value="Genomic_DNA"/>
</dbReference>
<accession>A0A8S1RUY6</accession>
<dbReference type="PANTHER" id="PTHR33706">
    <property type="entry name" value="MORN VARIANT REPEAT PROTEIN"/>
    <property type="match status" value="1"/>
</dbReference>
<proteinExistence type="predicted"/>
<keyword evidence="2" id="KW-1185">Reference proteome</keyword>
<gene>
    <name evidence="1" type="ORF">PSON_ATCC_30995.1.T4240001</name>
</gene>
<sequence>MVNGLLFGMEYIQLMLADIIKKDKSMDYGKIYFQTIRAQIFEIGEYHNDFRIGRWNYISQDGKIGGGSYNKEGWKLGKWIELDEGFNDDKKVTYHGEYNINGMKVGRWDIMYCKYNEKEYKQIGGGSYDQEGNQKKIGKWVELDEEFCCDSEYVKQITYNGQYNMNGMKVGRWDIMYCRKWEMKYTYIGGGSYDLEGNQKKIGKWVELDEEFCCDSDFVKKIIYNGQYNMNGMKVGRWDTMYCENEEYQQSGGGSYDLEGNQQKIGKWVELDEEFNYWKQVTYIGEYNMNNMKVGRWDTMHCENEEYQQILFKYSGGGSYDQEGNQKKIGKWVELFEGFFCYAKVIYNGEYNMDGMKVGKWDIMYCKREEQEYKQIIFKYLYSGGGSYDQEGNQKKIGKWIELNERFYYSSESHFNQIIYIGEYNNNGQKAGIWVEIDIYFNNKIGEKRYDD</sequence>
<evidence type="ECO:0008006" key="3">
    <source>
        <dbReference type="Google" id="ProtNLM"/>
    </source>
</evidence>
<evidence type="ECO:0000313" key="1">
    <source>
        <dbReference type="EMBL" id="CAD8131250.1"/>
    </source>
</evidence>